<dbReference type="GO" id="GO:0034451">
    <property type="term" value="C:centriolar satellite"/>
    <property type="evidence" value="ECO:0007669"/>
    <property type="project" value="TreeGrafter"/>
</dbReference>
<dbReference type="Proteomes" id="UP000466442">
    <property type="component" value="Unassembled WGS sequence"/>
</dbReference>
<feature type="coiled-coil region" evidence="1">
    <location>
        <begin position="531"/>
        <end position="576"/>
    </location>
</feature>
<dbReference type="PANTHER" id="PTHR31935:SF1">
    <property type="entry name" value="COILED-COIL DOMAIN-CONTAINING PROTEIN 13"/>
    <property type="match status" value="1"/>
</dbReference>
<evidence type="ECO:0008006" key="5">
    <source>
        <dbReference type="Google" id="ProtNLM"/>
    </source>
</evidence>
<comment type="caution">
    <text evidence="3">The sequence shown here is derived from an EMBL/GenBank/DDBJ whole genome shotgun (WGS) entry which is preliminary data.</text>
</comment>
<reference evidence="3" key="1">
    <citation type="journal article" date="2021" name="Mol. Ecol. Resour.">
        <title>Apolygus lucorum genome provides insights into omnivorousness and mesophyll feeding.</title>
        <authorList>
            <person name="Liu Y."/>
            <person name="Liu H."/>
            <person name="Wang H."/>
            <person name="Huang T."/>
            <person name="Liu B."/>
            <person name="Yang B."/>
            <person name="Yin L."/>
            <person name="Li B."/>
            <person name="Zhang Y."/>
            <person name="Zhang S."/>
            <person name="Jiang F."/>
            <person name="Zhang X."/>
            <person name="Ren Y."/>
            <person name="Wang B."/>
            <person name="Wang S."/>
            <person name="Lu Y."/>
            <person name="Wu K."/>
            <person name="Fan W."/>
            <person name="Wang G."/>
        </authorList>
    </citation>
    <scope>NUCLEOTIDE SEQUENCE</scope>
    <source>
        <strain evidence="3">12Hb</strain>
    </source>
</reference>
<evidence type="ECO:0000313" key="3">
    <source>
        <dbReference type="EMBL" id="KAF6213064.1"/>
    </source>
</evidence>
<dbReference type="GO" id="GO:1905515">
    <property type="term" value="P:non-motile cilium assembly"/>
    <property type="evidence" value="ECO:0007669"/>
    <property type="project" value="TreeGrafter"/>
</dbReference>
<feature type="coiled-coil region" evidence="1">
    <location>
        <begin position="459"/>
        <end position="503"/>
    </location>
</feature>
<feature type="coiled-coil region" evidence="1">
    <location>
        <begin position="266"/>
        <end position="378"/>
    </location>
</feature>
<evidence type="ECO:0000313" key="4">
    <source>
        <dbReference type="Proteomes" id="UP000466442"/>
    </source>
</evidence>
<keyword evidence="4" id="KW-1185">Reference proteome</keyword>
<accession>A0A8S9XWT6</accession>
<organism evidence="3 4">
    <name type="scientific">Apolygus lucorum</name>
    <name type="common">Small green plant bug</name>
    <name type="synonym">Lygocoris lucorum</name>
    <dbReference type="NCBI Taxonomy" id="248454"/>
    <lineage>
        <taxon>Eukaryota</taxon>
        <taxon>Metazoa</taxon>
        <taxon>Ecdysozoa</taxon>
        <taxon>Arthropoda</taxon>
        <taxon>Hexapoda</taxon>
        <taxon>Insecta</taxon>
        <taxon>Pterygota</taxon>
        <taxon>Neoptera</taxon>
        <taxon>Paraneoptera</taxon>
        <taxon>Hemiptera</taxon>
        <taxon>Heteroptera</taxon>
        <taxon>Panheteroptera</taxon>
        <taxon>Cimicomorpha</taxon>
        <taxon>Miridae</taxon>
        <taxon>Mirini</taxon>
        <taxon>Apolygus</taxon>
    </lineage>
</organism>
<dbReference type="OrthoDB" id="10070368at2759"/>
<dbReference type="GO" id="GO:0031122">
    <property type="term" value="P:cytoplasmic microtubule organization"/>
    <property type="evidence" value="ECO:0007669"/>
    <property type="project" value="TreeGrafter"/>
</dbReference>
<keyword evidence="1" id="KW-0175">Coiled coil</keyword>
<gene>
    <name evidence="3" type="ORF">GE061_010778</name>
</gene>
<feature type="coiled-coil region" evidence="1">
    <location>
        <begin position="55"/>
        <end position="135"/>
    </location>
</feature>
<evidence type="ECO:0000256" key="2">
    <source>
        <dbReference type="SAM" id="MobiDB-lite"/>
    </source>
</evidence>
<name>A0A8S9XWT6_APOLU</name>
<dbReference type="InterPro" id="IPR038929">
    <property type="entry name" value="CCDC13"/>
</dbReference>
<protein>
    <recommendedName>
        <fullName evidence="5">Coiled-coil domain-containing protein 13</fullName>
    </recommendedName>
</protein>
<sequence length="595" mass="66998">MCALPPRQSVNKKVLGRRPHPPTFLSSTCLVETDLEAVGRINRYPMESMFPEAMNKKLKEDVDILQCENARLKKSLQDAETKVQVKLNDLPSPLKGLGRSSDLAASKIVELSKKVRELNAKLGAAENKANSAEAQLAVYMASQNMNGNAEEIDNHTNDNVNDHEREQQLKELTDKLNAANNKLCESRNQMQSLKQELKVVQKALVHEVGDEASAANILAGNANTWRGRAQQILSLQQKVAELQSKLSATDLIGKEKSALSIAISEKHAEREKVASLTKELEALKEELTDFKNKGEAAKARIKVLSTDLNSNKVQLQSLQNKNTNDEQMITKLSSQLAGLMEKAQERENNITRQLNQRIDEMSKELRQEKIKCDQLKEIIADRDVKISKLEERLKVTNSSFTQPLGTQFRDSPSPPGSFCPGPYQEELRPISRCSSVDRQTTVSNGPQLQTSEAERMRLMELATVLNKRVENERKELDRAMDELRKERQRGAKLEMKLAKLEMEKVGGSRASYYRSNSTPSSAKSTTSSIDHEALKDKCELLHEKCLALEARLETTRREKEEEAQMYRNILEETRQAVKDHVRPVKSSCWSSTSLP</sequence>
<feature type="region of interest" description="Disordered" evidence="2">
    <location>
        <begin position="402"/>
        <end position="425"/>
    </location>
</feature>
<dbReference type="AlphaFoldDB" id="A0A8S9XWT6"/>
<evidence type="ECO:0000256" key="1">
    <source>
        <dbReference type="SAM" id="Coils"/>
    </source>
</evidence>
<dbReference type="Gene3D" id="1.20.5.170">
    <property type="match status" value="1"/>
</dbReference>
<dbReference type="PANTHER" id="PTHR31935">
    <property type="entry name" value="COILED-COIL DOMAIN-CONTAINING PROTEIN 13"/>
    <property type="match status" value="1"/>
</dbReference>
<dbReference type="EMBL" id="WIXP02000003">
    <property type="protein sequence ID" value="KAF6213064.1"/>
    <property type="molecule type" value="Genomic_DNA"/>
</dbReference>
<proteinExistence type="predicted"/>